<dbReference type="EMBL" id="JAABOE010000088">
    <property type="protein sequence ID" value="KAF3168034.1"/>
    <property type="molecule type" value="Genomic_DNA"/>
</dbReference>
<dbReference type="Proteomes" id="UP000483672">
    <property type="component" value="Unassembled WGS sequence"/>
</dbReference>
<dbReference type="Proteomes" id="UP000472727">
    <property type="component" value="Unassembled WGS sequence"/>
</dbReference>
<feature type="region of interest" description="Disordered" evidence="1">
    <location>
        <begin position="181"/>
        <end position="206"/>
    </location>
</feature>
<organism evidence="6 9">
    <name type="scientific">Orbilia oligospora</name>
    <name type="common">Nematode-trapping fungus</name>
    <name type="synonym">Arthrobotrys oligospora</name>
    <dbReference type="NCBI Taxonomy" id="2813651"/>
    <lineage>
        <taxon>Eukaryota</taxon>
        <taxon>Fungi</taxon>
        <taxon>Dikarya</taxon>
        <taxon>Ascomycota</taxon>
        <taxon>Pezizomycotina</taxon>
        <taxon>Orbiliomycetes</taxon>
        <taxon>Orbiliales</taxon>
        <taxon>Orbiliaceae</taxon>
        <taxon>Orbilia</taxon>
    </lineage>
</organism>
<evidence type="ECO:0000313" key="6">
    <source>
        <dbReference type="EMBL" id="KAF3224360.1"/>
    </source>
</evidence>
<feature type="chain" id="PRO_5041094066" evidence="2">
    <location>
        <begin position="23"/>
        <end position="220"/>
    </location>
</feature>
<proteinExistence type="predicted"/>
<evidence type="ECO:0000256" key="2">
    <source>
        <dbReference type="SAM" id="SignalP"/>
    </source>
</evidence>
<gene>
    <name evidence="4" type="ORF">TWF106_003984</name>
    <name evidence="6" type="ORF">TWF191_006142</name>
    <name evidence="5" type="ORF">TWF679_001017</name>
    <name evidence="3" type="ORF">TWF788_011008</name>
</gene>
<dbReference type="EMBL" id="WIWS01000191">
    <property type="protein sequence ID" value="KAF3199199.1"/>
    <property type="molecule type" value="Genomic_DNA"/>
</dbReference>
<dbReference type="EMBL" id="WIPF01000033">
    <property type="protein sequence ID" value="KAF3224360.1"/>
    <property type="molecule type" value="Genomic_DNA"/>
</dbReference>
<dbReference type="EMBL" id="WIWT01000011">
    <property type="protein sequence ID" value="KAF3218491.1"/>
    <property type="molecule type" value="Genomic_DNA"/>
</dbReference>
<keyword evidence="2" id="KW-0732">Signal</keyword>
<dbReference type="OrthoDB" id="10301925at2759"/>
<sequence length="220" mass="24678">MTNYLKFLFSSSLLALVQQAQSYQIAFGGWDEMTEIPWENAPFSVNKVDPPCMALPDEDVMDVWVRTTTSPPEREIPPYIALYGMSGVPTDPPCKGDKILHVFAYYDEPNKMQSIRTTLPSYTRFWREVYPDLMPDDPATQLIDGAGLEPGEVLNLDLGSMVYIKPYYRVTVHGYDSVPTLSSDGDDDDSEGEHDYWSAGHGSYAGGYDYLSQMSSPRGQ</sequence>
<dbReference type="Proteomes" id="UP000614610">
    <property type="component" value="Unassembled WGS sequence"/>
</dbReference>
<evidence type="ECO:0000313" key="7">
    <source>
        <dbReference type="Proteomes" id="UP000472727"/>
    </source>
</evidence>
<evidence type="ECO:0000313" key="5">
    <source>
        <dbReference type="EMBL" id="KAF3218491.1"/>
    </source>
</evidence>
<evidence type="ECO:0000313" key="4">
    <source>
        <dbReference type="EMBL" id="KAF3199199.1"/>
    </source>
</evidence>
<protein>
    <submittedName>
        <fullName evidence="6">Uncharacterized protein</fullName>
    </submittedName>
</protein>
<feature type="signal peptide" evidence="2">
    <location>
        <begin position="1"/>
        <end position="22"/>
    </location>
</feature>
<evidence type="ECO:0000313" key="9">
    <source>
        <dbReference type="Proteomes" id="UP000483672"/>
    </source>
</evidence>
<comment type="caution">
    <text evidence="6">The sequence shown here is derived from an EMBL/GenBank/DDBJ whole genome shotgun (WGS) entry which is preliminary data.</text>
</comment>
<evidence type="ECO:0000313" key="8">
    <source>
        <dbReference type="Proteomes" id="UP000479691"/>
    </source>
</evidence>
<evidence type="ECO:0000256" key="1">
    <source>
        <dbReference type="SAM" id="MobiDB-lite"/>
    </source>
</evidence>
<evidence type="ECO:0000313" key="3">
    <source>
        <dbReference type="EMBL" id="KAF3168034.1"/>
    </source>
</evidence>
<dbReference type="Proteomes" id="UP000479691">
    <property type="component" value="Unassembled WGS sequence"/>
</dbReference>
<reference evidence="7 8" key="1">
    <citation type="submission" date="2019-06" db="EMBL/GenBank/DDBJ databases">
        <authorList>
            <person name="Palmer J.M."/>
        </authorList>
    </citation>
    <scope>NUCLEOTIDE SEQUENCE [LARGE SCALE GENOMIC DNA]</scope>
    <source>
        <strain evidence="4 7">TWF106</strain>
        <strain evidence="6 9">TWF191</strain>
        <strain evidence="5">TWF679</strain>
        <strain evidence="3 8">TWF788</strain>
    </source>
</reference>
<accession>A0A6G1M8Q7</accession>
<dbReference type="AlphaFoldDB" id="A0A6G1M8Q7"/>
<name>A0A6G1M8Q7_ORBOL</name>